<dbReference type="NCBIfam" id="NF002150">
    <property type="entry name" value="PRK00982.1-4"/>
    <property type="match status" value="1"/>
</dbReference>
<feature type="modified residue" description="O-(pantetheine 4'-phosphoryl)serine" evidence="8">
    <location>
        <position position="37"/>
    </location>
</feature>
<gene>
    <name evidence="8" type="primary">acpP</name>
    <name evidence="12" type="ORF">KFS80_15820</name>
</gene>
<keyword evidence="8" id="KW-0963">Cytoplasm</keyword>
<evidence type="ECO:0000313" key="13">
    <source>
        <dbReference type="Proteomes" id="UP000676035"/>
    </source>
</evidence>
<proteinExistence type="inferred from homology"/>
<evidence type="ECO:0000256" key="9">
    <source>
        <dbReference type="NCBIfam" id="TIGR00517"/>
    </source>
</evidence>
<organism evidence="12 13">
    <name type="scientific">Pseudomonas rustica</name>
    <dbReference type="NCBI Taxonomy" id="2827099"/>
    <lineage>
        <taxon>Bacteria</taxon>
        <taxon>Pseudomonadati</taxon>
        <taxon>Pseudomonadota</taxon>
        <taxon>Gammaproteobacteria</taxon>
        <taxon>Pseudomonadales</taxon>
        <taxon>Pseudomonadaceae</taxon>
        <taxon>Pseudomonas</taxon>
    </lineage>
</organism>
<comment type="similarity">
    <text evidence="8">Belongs to the acyl carrier protein (ACP) family.</text>
</comment>
<dbReference type="InterPro" id="IPR036736">
    <property type="entry name" value="ACP-like_sf"/>
</dbReference>
<evidence type="ECO:0000256" key="1">
    <source>
        <dbReference type="ARBA" id="ARBA00022450"/>
    </source>
</evidence>
<dbReference type="Proteomes" id="UP000676035">
    <property type="component" value="Unassembled WGS sequence"/>
</dbReference>
<comment type="subcellular location">
    <subcellularLocation>
        <location evidence="8">Cytoplasm</location>
    </subcellularLocation>
</comment>
<sequence length="77" mass="8544">MSDVEKKVKDLVKNQLGVENYLVTGEASFVDDLGADSLDTIELIMALEAEFDIQIPDDIAENIKTVQEAVNYIELNV</sequence>
<dbReference type="RefSeq" id="WP_212545278.1">
    <property type="nucleotide sequence ID" value="NZ_JAGYHE010000008.1"/>
</dbReference>
<evidence type="ECO:0000256" key="5">
    <source>
        <dbReference type="ARBA" id="ARBA00023098"/>
    </source>
</evidence>
<dbReference type="InterPro" id="IPR009081">
    <property type="entry name" value="PP-bd_ACP"/>
</dbReference>
<evidence type="ECO:0000256" key="8">
    <source>
        <dbReference type="HAMAP-Rule" id="MF_01217"/>
    </source>
</evidence>
<name>A0ABS5N195_9PSED</name>
<dbReference type="PROSITE" id="PS00012">
    <property type="entry name" value="PHOSPHOPANTETHEINE"/>
    <property type="match status" value="1"/>
</dbReference>
<evidence type="ECO:0000313" key="12">
    <source>
        <dbReference type="EMBL" id="MBS4079756.1"/>
    </source>
</evidence>
<evidence type="ECO:0000256" key="7">
    <source>
        <dbReference type="ARBA" id="ARBA00024328"/>
    </source>
</evidence>
<comment type="PTM">
    <text evidence="8">4'-phosphopantetheine is transferred from CoA to a specific serine of apo-ACP by AcpS. This modification is essential for activity because fatty acids are bound in thioester linkage to the sulfhydryl of the prosthetic group.</text>
</comment>
<dbReference type="NCBIfam" id="TIGR00517">
    <property type="entry name" value="acyl_carrier"/>
    <property type="match status" value="1"/>
</dbReference>
<dbReference type="SUPFAM" id="SSF47336">
    <property type="entry name" value="ACP-like"/>
    <property type="match status" value="1"/>
</dbReference>
<reference evidence="12 13" key="1">
    <citation type="submission" date="2021-04" db="EMBL/GenBank/DDBJ databases">
        <title>Pseudomonas rustica sp. nov. isolated from raw milk.</title>
        <authorList>
            <person name="Fiedler G."/>
            <person name="Gieschler S."/>
            <person name="Kabisch J."/>
            <person name="Grimmler C."/>
            <person name="Brinks E."/>
            <person name="Wagner N."/>
            <person name="Hetzer B."/>
            <person name="Franz C.M.A.P."/>
            <person name="Boehnlein C."/>
        </authorList>
    </citation>
    <scope>NUCLEOTIDE SEQUENCE [LARGE SCALE GENOMIC DNA]</scope>
    <source>
        <strain evidence="12 13">MBT-4</strain>
    </source>
</reference>
<dbReference type="PANTHER" id="PTHR20863">
    <property type="entry name" value="ACYL CARRIER PROTEIN"/>
    <property type="match status" value="1"/>
</dbReference>
<comment type="pathway">
    <text evidence="8 10">Lipid metabolism; fatty acid biosynthesis.</text>
</comment>
<keyword evidence="5 8" id="KW-0443">Lipid metabolism</keyword>
<dbReference type="InterPro" id="IPR003231">
    <property type="entry name" value="ACP"/>
</dbReference>
<accession>A0ABS5N195</accession>
<dbReference type="NCBIfam" id="NF002148">
    <property type="entry name" value="PRK00982.1-2"/>
    <property type="match status" value="1"/>
</dbReference>
<protein>
    <recommendedName>
        <fullName evidence="8 9">Acyl carrier protein</fullName>
        <shortName evidence="8">ACP</shortName>
    </recommendedName>
</protein>
<keyword evidence="6 8" id="KW-0275">Fatty acid biosynthesis</keyword>
<comment type="function">
    <text evidence="8 10">Carrier of the growing fatty acid chain in fatty acid biosynthesis.</text>
</comment>
<evidence type="ECO:0000256" key="2">
    <source>
        <dbReference type="ARBA" id="ARBA00022516"/>
    </source>
</evidence>
<dbReference type="Pfam" id="PF00550">
    <property type="entry name" value="PP-binding"/>
    <property type="match status" value="1"/>
</dbReference>
<dbReference type="PROSITE" id="PS50075">
    <property type="entry name" value="CARRIER"/>
    <property type="match status" value="1"/>
</dbReference>
<keyword evidence="13" id="KW-1185">Reference proteome</keyword>
<comment type="pathway">
    <text evidence="7">Glycolipid biosynthesis; KDO(2)-lipid A biosynthesis.</text>
</comment>
<evidence type="ECO:0000256" key="3">
    <source>
        <dbReference type="ARBA" id="ARBA00022553"/>
    </source>
</evidence>
<dbReference type="PANTHER" id="PTHR20863:SF76">
    <property type="entry name" value="CARRIER DOMAIN-CONTAINING PROTEIN"/>
    <property type="match status" value="1"/>
</dbReference>
<keyword evidence="4 8" id="KW-0276">Fatty acid metabolism</keyword>
<dbReference type="HAMAP" id="MF_01217">
    <property type="entry name" value="Acyl_carrier"/>
    <property type="match status" value="1"/>
</dbReference>
<evidence type="ECO:0000259" key="11">
    <source>
        <dbReference type="PROSITE" id="PS50075"/>
    </source>
</evidence>
<evidence type="ECO:0000256" key="10">
    <source>
        <dbReference type="RuleBase" id="RU003545"/>
    </source>
</evidence>
<dbReference type="Gene3D" id="1.10.1200.10">
    <property type="entry name" value="ACP-like"/>
    <property type="match status" value="1"/>
</dbReference>
<keyword evidence="2 8" id="KW-0444">Lipid biosynthesis</keyword>
<dbReference type="NCBIfam" id="NF002151">
    <property type="entry name" value="PRK00982.1-5"/>
    <property type="match status" value="1"/>
</dbReference>
<evidence type="ECO:0000256" key="4">
    <source>
        <dbReference type="ARBA" id="ARBA00022832"/>
    </source>
</evidence>
<dbReference type="NCBIfam" id="NF002149">
    <property type="entry name" value="PRK00982.1-3"/>
    <property type="match status" value="1"/>
</dbReference>
<comment type="PTM">
    <text evidence="10">4'-phosphopantetheine is transferred from CoA to a specific serine of apo-ACP by acpS.</text>
</comment>
<comment type="caution">
    <text evidence="12">The sequence shown here is derived from an EMBL/GenBank/DDBJ whole genome shotgun (WGS) entry which is preliminary data.</text>
</comment>
<dbReference type="EMBL" id="JAGYHF010000007">
    <property type="protein sequence ID" value="MBS4079756.1"/>
    <property type="molecule type" value="Genomic_DNA"/>
</dbReference>
<dbReference type="InterPro" id="IPR006162">
    <property type="entry name" value="Ppantetheine_attach_site"/>
</dbReference>
<evidence type="ECO:0000256" key="6">
    <source>
        <dbReference type="ARBA" id="ARBA00023160"/>
    </source>
</evidence>
<keyword evidence="3 8" id="KW-0597">Phosphoprotein</keyword>
<feature type="domain" description="Carrier" evidence="11">
    <location>
        <begin position="2"/>
        <end position="77"/>
    </location>
</feature>
<keyword evidence="1 8" id="KW-0596">Phosphopantetheine</keyword>